<dbReference type="InterPro" id="IPR024930">
    <property type="entry name" value="Skp_dom_sf"/>
</dbReference>
<feature type="transmembrane region" description="Helical" evidence="1">
    <location>
        <begin position="43"/>
        <end position="61"/>
    </location>
</feature>
<dbReference type="InterPro" id="IPR019852">
    <property type="entry name" value="Motility-assoc_prot_GldL"/>
</dbReference>
<evidence type="ECO:0000313" key="4">
    <source>
        <dbReference type="Proteomes" id="UP000020529"/>
    </source>
</evidence>
<dbReference type="GeneID" id="60366715"/>
<evidence type="ECO:0000259" key="2">
    <source>
        <dbReference type="Pfam" id="PF22827"/>
    </source>
</evidence>
<dbReference type="EMBL" id="JGCY01000338">
    <property type="protein sequence ID" value="EXY73842.1"/>
    <property type="molecule type" value="Genomic_DNA"/>
</dbReference>
<organism evidence="3 4">
    <name type="scientific">Bacteroides fragilis str. 3988T(B)14</name>
    <dbReference type="NCBI Taxonomy" id="1339315"/>
    <lineage>
        <taxon>Bacteria</taxon>
        <taxon>Pseudomonadati</taxon>
        <taxon>Bacteroidota</taxon>
        <taxon>Bacteroidia</taxon>
        <taxon>Bacteroidales</taxon>
        <taxon>Bacteroidaceae</taxon>
        <taxon>Bacteroides</taxon>
    </lineage>
</organism>
<dbReference type="Proteomes" id="UP000020529">
    <property type="component" value="Unassembled WGS sequence"/>
</dbReference>
<gene>
    <name evidence="3" type="primary">gldL</name>
    <name evidence="3" type="ORF">M124_2379</name>
</gene>
<dbReference type="AlphaFoldDB" id="A0A015SU64"/>
<dbReference type="SUPFAM" id="SSF111384">
    <property type="entry name" value="OmpH-like"/>
    <property type="match status" value="1"/>
</dbReference>
<accession>A0A015SU64</accession>
<keyword evidence="1" id="KW-0472">Membrane</keyword>
<evidence type="ECO:0000256" key="1">
    <source>
        <dbReference type="SAM" id="Phobius"/>
    </source>
</evidence>
<dbReference type="NCBIfam" id="TIGR03513">
    <property type="entry name" value="GldL_gliding"/>
    <property type="match status" value="2"/>
</dbReference>
<proteinExistence type="predicted"/>
<dbReference type="RefSeq" id="WP_005788660.1">
    <property type="nucleotide sequence ID" value="NZ_JGCY01000338.1"/>
</dbReference>
<dbReference type="Pfam" id="PF22827">
    <property type="entry name" value="GldL_N"/>
    <property type="match status" value="1"/>
</dbReference>
<keyword evidence="1" id="KW-0812">Transmembrane</keyword>
<feature type="domain" description="Gliding motility protein GldL-like N-terminal" evidence="2">
    <location>
        <begin position="19"/>
        <end position="79"/>
    </location>
</feature>
<protein>
    <submittedName>
        <fullName evidence="3">Gliding motility-associated GldL family protein</fullName>
    </submittedName>
</protein>
<dbReference type="PATRIC" id="fig|1339315.3.peg.3086"/>
<sequence>MKLSKFLSSRTGKRFYNLCYCWGACLVILGAVFKIAHMPYDNLFLMIGLFTEVFIFFISGFDEPAREYKWERVFPLLNDKNANINPHTGVSDTLMTEKYIQQLKRLENNVCKLNETYEAQIKGMTEHAKSLNEMNSEELKKETEKMAAYIELLNKQYSQMLNAMNVKTGK</sequence>
<dbReference type="InterPro" id="IPR055087">
    <property type="entry name" value="GldL-like_N"/>
</dbReference>
<keyword evidence="1" id="KW-1133">Transmembrane helix</keyword>
<reference evidence="3 4" key="1">
    <citation type="submission" date="2014-02" db="EMBL/GenBank/DDBJ databases">
        <authorList>
            <person name="Sears C."/>
            <person name="Carroll K."/>
            <person name="Sack B.R."/>
            <person name="Qadri F."/>
            <person name="Myers L.L."/>
            <person name="Chung G.-T."/>
            <person name="Escheverria P."/>
            <person name="Fraser C.M."/>
            <person name="Sadzewicz L."/>
            <person name="Shefchek K.A."/>
            <person name="Tallon L."/>
            <person name="Das S.P."/>
            <person name="Daugherty S."/>
            <person name="Mongodin E.F."/>
        </authorList>
    </citation>
    <scope>NUCLEOTIDE SEQUENCE [LARGE SCALE GENOMIC DNA]</scope>
    <source>
        <strain evidence="4">3988T(B)14</strain>
    </source>
</reference>
<comment type="caution">
    <text evidence="3">The sequence shown here is derived from an EMBL/GenBank/DDBJ whole genome shotgun (WGS) entry which is preliminary data.</text>
</comment>
<feature type="transmembrane region" description="Helical" evidence="1">
    <location>
        <begin position="15"/>
        <end position="37"/>
    </location>
</feature>
<name>A0A015SU64_BACFG</name>
<evidence type="ECO:0000313" key="3">
    <source>
        <dbReference type="EMBL" id="EXY73842.1"/>
    </source>
</evidence>